<organism evidence="3 4">
    <name type="scientific">Stegodyphus mimosarum</name>
    <name type="common">African social velvet spider</name>
    <dbReference type="NCBI Taxonomy" id="407821"/>
    <lineage>
        <taxon>Eukaryota</taxon>
        <taxon>Metazoa</taxon>
        <taxon>Ecdysozoa</taxon>
        <taxon>Arthropoda</taxon>
        <taxon>Chelicerata</taxon>
        <taxon>Arachnida</taxon>
        <taxon>Araneae</taxon>
        <taxon>Araneomorphae</taxon>
        <taxon>Entelegynae</taxon>
        <taxon>Eresoidea</taxon>
        <taxon>Eresidae</taxon>
        <taxon>Stegodyphus</taxon>
    </lineage>
</organism>
<feature type="non-terminal residue" evidence="3">
    <location>
        <position position="1570"/>
    </location>
</feature>
<evidence type="ECO:0000256" key="1">
    <source>
        <dbReference type="SAM" id="MobiDB-lite"/>
    </source>
</evidence>
<dbReference type="OrthoDB" id="1562405at2759"/>
<dbReference type="Proteomes" id="UP000054359">
    <property type="component" value="Unassembled WGS sequence"/>
</dbReference>
<dbReference type="OMA" id="WASFETK"/>
<dbReference type="InterPro" id="IPR019441">
    <property type="entry name" value="FMP27/BLTP2/Hobbit_GFWDK_RBG"/>
</dbReference>
<keyword evidence="4" id="KW-1185">Reference proteome</keyword>
<dbReference type="STRING" id="407821.A0A087T0W7"/>
<dbReference type="InterPro" id="IPR045167">
    <property type="entry name" value="Hobbit"/>
</dbReference>
<accession>A0A087T0W7</accession>
<name>A0A087T0W7_STEMI</name>
<feature type="domain" description="FMP27/BLTP2/Hobbit GFWDK motif-containing RBG unit" evidence="2">
    <location>
        <begin position="406"/>
        <end position="538"/>
    </location>
</feature>
<dbReference type="PANTHER" id="PTHR15678:SF6">
    <property type="entry name" value="BRIDGE-LIKE LIPID TRANSFER PROTEIN FAMILY MEMBER 2"/>
    <property type="match status" value="1"/>
</dbReference>
<evidence type="ECO:0000259" key="2">
    <source>
        <dbReference type="SMART" id="SM01214"/>
    </source>
</evidence>
<sequence length="1570" mass="181232">MLNSPVQVYQCVKASEIKNYETFVMDASILYTKKDKSFTVRLSEVVYSLWSSTLHMTIFTIFQECLTFKSNIQNFCNNIKSAAIQDQADDDTSPYKTCTDSKKTINWTFSLQARGNISIGVILSKMHKTSLVGTDFCLSFNHQLISSNSKCITWVFDDHDIFIYENAAVSLMPGTEQQQLCRQGFDALELSNNRILSFHFDSVKFIFPYKYNFAEAFSEEYINVIKWLKILHKKKKTPFTLESKLPPDLQIVCKVWTIELEDDSFEVKLRDNFELLEDEYHESLKRKRMLDEKIENFRRTNLLLPSEKINLLYSKLAKKNAEIYIQRSQQLYLKDSMRTSLCTWRLDDIEIIAIADTSYHGTERVVRCMKLLDAESPYPEEGIEFTTLWARKVRCTAKSWTWQMRDFPQMPLQIRELNIWGFLIGAEEEASHRARRTSKLEIDDPWSTVDIERSMQPLKFYHDLTFDMEEMSMAYGPSWEPVVSQISLAVEFVSRPSLDPSPALPWWDKMRLLYHGRLTILAQHLILYMRASLDPYNTTEHMEISWSDVFIEWTTGKVLTKGNLDMYVHTASKYDDIRVLRIPHLKLSINFDWLCLGNPYDHHNVTPCAPDKVPEYSINQEHDSYRAFRSQNLNISYSYETKHMNADQEDIPTMLLYSSTLKWIENLKMILSGVTRLTRRGVLFSNTKPRKPQLSRHYHRLCVSLNLHKFKIIYWMSFAKQRGLELIGGHLFLSSEHTQTLVPVDDGLKHRPRANWNIGYLNSELTDSEIWLYNCMDEENETATKSFHTPVERSYFLSVNRVSYGREEIVKDVISEEDQADTPTHRLVVHGLKGAWTRHNRLVIFSLFDSYQKTVILKKNLSTDALRCFKVESQNTPQRSRAQTSMSQNSSVGPSPISSLQSSHVASMLQKLVAESEANPTVFIEEIEGTTREQQLHGVAACQTNDVLQKKWLIELVNSQVMLRGCETSGYVIVSAAKARILQKLHIPVWKDRSLVSKTTWVGSFECMQYYATVDAGSPSPSVDDVMWLSVDNIEEKESMVISDLPDLVGSGHSAGGVVSSTVGATSDPQSAPTQLQRIVSRCGCQFFYAGYGENIDPSGLEEVPPLPEDNDLWEKEVAVDSFTLTHHDLDICTNSLQYAMILDVVNNLLLYVEPRKKEATDKLQYMRFQLQLLKIEDQRGPILQLQENIRSLVSNLRRLEKEAYAIHKLLLESPDREDLLEELHVLDHKIYEHKEQLNSMNEELTMMISCFKETQIIASRSRQRASSQEKGVSTSRRSEVCFKHAQWRLTDADGQLGISDLILSNFLYSKVAKTDDSVEHLLEIGYIKMRNLLPNQAYKIVLQPTDVQTKIPLDRQCLLRIYCRERAPVGGISIKEHLEVNVVPITIGLTEAFYKAMLKFFFPGRDTEKADDHSDDEEPATSKKTFKQKRSATFYGERDDIEKMKERADKNHTFFSIKIPEVPIRVSYKGRKEKNIEDVHDLSLVLSTLEYHNKTWTWLDLLMALKNDAKRILLSQAIKQKLLKSRNIPEKDNQPQEDEIASILLGTHSVGSDRTLKKGFLSRMKKDHH</sequence>
<dbReference type="EMBL" id="KK112883">
    <property type="protein sequence ID" value="KFM58756.1"/>
    <property type="molecule type" value="Genomic_DNA"/>
</dbReference>
<dbReference type="Pfam" id="PF10344">
    <property type="entry name" value="Hobbit"/>
    <property type="match status" value="1"/>
</dbReference>
<proteinExistence type="predicted"/>
<protein>
    <recommendedName>
        <fullName evidence="2">FMP27/BLTP2/Hobbit GFWDK motif-containing RBG unit domain-containing protein</fullName>
    </recommendedName>
</protein>
<feature type="region of interest" description="Disordered" evidence="1">
    <location>
        <begin position="876"/>
        <end position="899"/>
    </location>
</feature>
<reference evidence="3 4" key="1">
    <citation type="submission" date="2013-11" db="EMBL/GenBank/DDBJ databases">
        <title>Genome sequencing of Stegodyphus mimosarum.</title>
        <authorList>
            <person name="Bechsgaard J."/>
        </authorList>
    </citation>
    <scope>NUCLEOTIDE SEQUENCE [LARGE SCALE GENOMIC DNA]</scope>
</reference>
<gene>
    <name evidence="3" type="ORF">X975_21297</name>
</gene>
<dbReference type="SMART" id="SM01214">
    <property type="entry name" value="Fmp27_GFWDK"/>
    <property type="match status" value="1"/>
</dbReference>
<evidence type="ECO:0000313" key="4">
    <source>
        <dbReference type="Proteomes" id="UP000054359"/>
    </source>
</evidence>
<dbReference type="PANTHER" id="PTHR15678">
    <property type="entry name" value="ANTIGEN MLAA-22-RELATED"/>
    <property type="match status" value="1"/>
</dbReference>
<evidence type="ECO:0000313" key="3">
    <source>
        <dbReference type="EMBL" id="KFM58756.1"/>
    </source>
</evidence>